<accession>A0A445EUB2</accession>
<dbReference type="GO" id="GO:0051301">
    <property type="term" value="P:cell division"/>
    <property type="evidence" value="ECO:0007669"/>
    <property type="project" value="UniProtKB-KW"/>
</dbReference>
<evidence type="ECO:0000256" key="8">
    <source>
        <dbReference type="ARBA" id="ARBA00023306"/>
    </source>
</evidence>
<keyword evidence="4" id="KW-0132">Cell division</keyword>
<evidence type="ECO:0000256" key="2">
    <source>
        <dbReference type="ARBA" id="ARBA00004629"/>
    </source>
</evidence>
<evidence type="ECO:0000313" key="10">
    <source>
        <dbReference type="EMBL" id="RYR78922.1"/>
    </source>
</evidence>
<keyword evidence="6" id="KW-0995">Kinetochore</keyword>
<reference evidence="10 11" key="1">
    <citation type="submission" date="2019-01" db="EMBL/GenBank/DDBJ databases">
        <title>Sequencing of cultivated peanut Arachis hypogaea provides insights into genome evolution and oil improvement.</title>
        <authorList>
            <person name="Chen X."/>
        </authorList>
    </citation>
    <scope>NUCLEOTIDE SEQUENCE [LARGE SCALE GENOMIC DNA]</scope>
    <source>
        <strain evidence="11">cv. Fuhuasheng</strain>
        <tissue evidence="10">Leaves</tissue>
    </source>
</reference>
<evidence type="ECO:0000256" key="7">
    <source>
        <dbReference type="ARBA" id="ARBA00023242"/>
    </source>
</evidence>
<keyword evidence="8" id="KW-0131">Cell cycle</keyword>
<dbReference type="AlphaFoldDB" id="A0A445EUB2"/>
<keyword evidence="11" id="KW-1185">Reference proteome</keyword>
<comment type="subcellular location">
    <subcellularLocation>
        <location evidence="2">Chromosome</location>
        <location evidence="2">Centromere</location>
        <location evidence="2">Kinetochore</location>
    </subcellularLocation>
    <subcellularLocation>
        <location evidence="1">Nucleus</location>
    </subcellularLocation>
</comment>
<keyword evidence="5" id="KW-0498">Mitosis</keyword>
<evidence type="ECO:0000256" key="9">
    <source>
        <dbReference type="ARBA" id="ARBA00023328"/>
    </source>
</evidence>
<keyword evidence="9" id="KW-0137">Centromere</keyword>
<dbReference type="PANTHER" id="PTHR15459:SF3">
    <property type="entry name" value="POLYAMINE-MODULATED FACTOR 1"/>
    <property type="match status" value="1"/>
</dbReference>
<sequence>MEKSKMVEAGGNNNDCSSMETGFGSNFSDLTKSFSLALRSLLTSCSNQEFNEAFSTFTDTETQFLHRLFLQLITSLHENIEEEFKSICLRTKVGATLDAVEEVIEERDLDPLFSERSNIMDVAEDLSAAKKNEIQHLKEMVQLGEEKNQMLRSRLQLLREGRQVSSGAFQAVEKIGRLESNNFLVEYGKTKK</sequence>
<gene>
    <name evidence="10" type="ORF">Ahy_A01g003789</name>
</gene>
<name>A0A445EUB2_ARAHY</name>
<evidence type="ECO:0000256" key="6">
    <source>
        <dbReference type="ARBA" id="ARBA00022838"/>
    </source>
</evidence>
<dbReference type="Proteomes" id="UP000289738">
    <property type="component" value="Chromosome A01"/>
</dbReference>
<keyword evidence="7" id="KW-0539">Nucleus</keyword>
<dbReference type="PANTHER" id="PTHR15459">
    <property type="entry name" value="POLYAMINE-MODULATED FACTOR 1"/>
    <property type="match status" value="1"/>
</dbReference>
<protein>
    <submittedName>
        <fullName evidence="10">Uncharacterized protein</fullName>
    </submittedName>
</protein>
<dbReference type="EMBL" id="SDMP01000001">
    <property type="protein sequence ID" value="RYR78922.1"/>
    <property type="molecule type" value="Genomic_DNA"/>
</dbReference>
<proteinExistence type="predicted"/>
<dbReference type="GO" id="GO:0007059">
    <property type="term" value="P:chromosome segregation"/>
    <property type="evidence" value="ECO:0007669"/>
    <property type="project" value="TreeGrafter"/>
</dbReference>
<comment type="caution">
    <text evidence="10">The sequence shown here is derived from an EMBL/GenBank/DDBJ whole genome shotgun (WGS) entry which is preliminary data.</text>
</comment>
<evidence type="ECO:0000313" key="11">
    <source>
        <dbReference type="Proteomes" id="UP000289738"/>
    </source>
</evidence>
<evidence type="ECO:0000256" key="4">
    <source>
        <dbReference type="ARBA" id="ARBA00022618"/>
    </source>
</evidence>
<evidence type="ECO:0000256" key="5">
    <source>
        <dbReference type="ARBA" id="ARBA00022776"/>
    </source>
</evidence>
<keyword evidence="3" id="KW-0158">Chromosome</keyword>
<dbReference type="Pfam" id="PF03980">
    <property type="entry name" value="Nnf1"/>
    <property type="match status" value="1"/>
</dbReference>
<dbReference type="GO" id="GO:0000444">
    <property type="term" value="C:MIS12/MIND type complex"/>
    <property type="evidence" value="ECO:0007669"/>
    <property type="project" value="InterPro"/>
</dbReference>
<dbReference type="InterPro" id="IPR007128">
    <property type="entry name" value="PMF1/Nnf1"/>
</dbReference>
<dbReference type="GO" id="GO:0005634">
    <property type="term" value="C:nucleus"/>
    <property type="evidence" value="ECO:0007669"/>
    <property type="project" value="UniProtKB-SubCell"/>
</dbReference>
<organism evidence="10 11">
    <name type="scientific">Arachis hypogaea</name>
    <name type="common">Peanut</name>
    <dbReference type="NCBI Taxonomy" id="3818"/>
    <lineage>
        <taxon>Eukaryota</taxon>
        <taxon>Viridiplantae</taxon>
        <taxon>Streptophyta</taxon>
        <taxon>Embryophyta</taxon>
        <taxon>Tracheophyta</taxon>
        <taxon>Spermatophyta</taxon>
        <taxon>Magnoliopsida</taxon>
        <taxon>eudicotyledons</taxon>
        <taxon>Gunneridae</taxon>
        <taxon>Pentapetalae</taxon>
        <taxon>rosids</taxon>
        <taxon>fabids</taxon>
        <taxon>Fabales</taxon>
        <taxon>Fabaceae</taxon>
        <taxon>Papilionoideae</taxon>
        <taxon>50 kb inversion clade</taxon>
        <taxon>dalbergioids sensu lato</taxon>
        <taxon>Dalbergieae</taxon>
        <taxon>Pterocarpus clade</taxon>
        <taxon>Arachis</taxon>
    </lineage>
</organism>
<evidence type="ECO:0000256" key="3">
    <source>
        <dbReference type="ARBA" id="ARBA00022454"/>
    </source>
</evidence>
<evidence type="ECO:0000256" key="1">
    <source>
        <dbReference type="ARBA" id="ARBA00004123"/>
    </source>
</evidence>